<comment type="caution">
    <text evidence="2">The sequence shown here is derived from an EMBL/GenBank/DDBJ whole genome shotgun (WGS) entry which is preliminary data.</text>
</comment>
<protein>
    <submittedName>
        <fullName evidence="2">Uncharacterized protein</fullName>
    </submittedName>
</protein>
<reference evidence="2 3" key="1">
    <citation type="submission" date="2019-03" db="EMBL/GenBank/DDBJ databases">
        <title>Genomic Encyclopedia of Type Strains, Phase III (KMG-III): the genomes of soil and plant-associated and newly described type strains.</title>
        <authorList>
            <person name="Whitman W."/>
        </authorList>
    </citation>
    <scope>NUCLEOTIDE SEQUENCE [LARGE SCALE GENOMIC DNA]</scope>
    <source>
        <strain evidence="2 3">VKM Ac-2575</strain>
    </source>
</reference>
<dbReference type="RefSeq" id="WP_133980089.1">
    <property type="nucleotide sequence ID" value="NZ_SOCE01000001.1"/>
</dbReference>
<keyword evidence="1" id="KW-0812">Transmembrane</keyword>
<gene>
    <name evidence="2" type="ORF">EV138_3719</name>
</gene>
<proteinExistence type="predicted"/>
<dbReference type="AlphaFoldDB" id="A0A4R7TDH1"/>
<evidence type="ECO:0000313" key="2">
    <source>
        <dbReference type="EMBL" id="TDU90135.1"/>
    </source>
</evidence>
<feature type="transmembrane region" description="Helical" evidence="1">
    <location>
        <begin position="101"/>
        <end position="119"/>
    </location>
</feature>
<feature type="transmembrane region" description="Helical" evidence="1">
    <location>
        <begin position="36"/>
        <end position="55"/>
    </location>
</feature>
<keyword evidence="1" id="KW-1133">Transmembrane helix</keyword>
<evidence type="ECO:0000256" key="1">
    <source>
        <dbReference type="SAM" id="Phobius"/>
    </source>
</evidence>
<keyword evidence="3" id="KW-1185">Reference proteome</keyword>
<name>A0A4R7TDH1_9ACTN</name>
<feature type="transmembrane region" description="Helical" evidence="1">
    <location>
        <begin position="76"/>
        <end position="95"/>
    </location>
</feature>
<sequence>MPKSFRGQLIAALIPLAVLVATTVLTAMIGVWPAAVLQAAFVLTWTTRVIVLFRLRQRGAFPTDASTRPPDPLLNLEYLLVLRVQLTAWILAGIYFAVIHFWWGILLAAFLAYITLPLTQLLHRKARDHTTNQSPDSPNR</sequence>
<dbReference type="Proteomes" id="UP000295151">
    <property type="component" value="Unassembled WGS sequence"/>
</dbReference>
<keyword evidence="1" id="KW-0472">Membrane</keyword>
<accession>A0A4R7TDH1</accession>
<evidence type="ECO:0000313" key="3">
    <source>
        <dbReference type="Proteomes" id="UP000295151"/>
    </source>
</evidence>
<dbReference type="EMBL" id="SOCE01000001">
    <property type="protein sequence ID" value="TDU90135.1"/>
    <property type="molecule type" value="Genomic_DNA"/>
</dbReference>
<organism evidence="2 3">
    <name type="scientific">Kribbella voronezhensis</name>
    <dbReference type="NCBI Taxonomy" id="2512212"/>
    <lineage>
        <taxon>Bacteria</taxon>
        <taxon>Bacillati</taxon>
        <taxon>Actinomycetota</taxon>
        <taxon>Actinomycetes</taxon>
        <taxon>Propionibacteriales</taxon>
        <taxon>Kribbellaceae</taxon>
        <taxon>Kribbella</taxon>
    </lineage>
</organism>